<evidence type="ECO:0000259" key="7">
    <source>
        <dbReference type="SMART" id="SM01005"/>
    </source>
</evidence>
<evidence type="ECO:0000256" key="2">
    <source>
        <dbReference type="ARBA" id="ARBA00022898"/>
    </source>
</evidence>
<comment type="function">
    <text evidence="4">Catalyzes the interconversion of L-alanine and D-alanine. May also act on other amino acids.</text>
</comment>
<dbReference type="GO" id="GO:0008784">
    <property type="term" value="F:alanine racemase activity"/>
    <property type="evidence" value="ECO:0007669"/>
    <property type="project" value="UniProtKB-UniRule"/>
</dbReference>
<feature type="modified residue" description="N6-(pyridoxal phosphate)lysine" evidence="4 5">
    <location>
        <position position="47"/>
    </location>
</feature>
<evidence type="ECO:0000256" key="3">
    <source>
        <dbReference type="ARBA" id="ARBA00023235"/>
    </source>
</evidence>
<proteinExistence type="inferred from homology"/>
<dbReference type="GO" id="GO:0030632">
    <property type="term" value="P:D-alanine biosynthetic process"/>
    <property type="evidence" value="ECO:0007669"/>
    <property type="project" value="UniProtKB-UniRule"/>
</dbReference>
<dbReference type="InterPro" id="IPR001608">
    <property type="entry name" value="Ala_racemase_N"/>
</dbReference>
<keyword evidence="3 4" id="KW-0413">Isomerase</keyword>
<comment type="pathway">
    <text evidence="4">Amino-acid biosynthesis; D-alanine biosynthesis; D-alanine from L-alanine: step 1/1.</text>
</comment>
<comment type="similarity">
    <text evidence="4">Belongs to the alanine racemase family.</text>
</comment>
<feature type="domain" description="Alanine racemase C-terminal" evidence="7">
    <location>
        <begin position="259"/>
        <end position="391"/>
    </location>
</feature>
<comment type="catalytic activity">
    <reaction evidence="4">
        <text>L-alanine = D-alanine</text>
        <dbReference type="Rhea" id="RHEA:20249"/>
        <dbReference type="ChEBI" id="CHEBI:57416"/>
        <dbReference type="ChEBI" id="CHEBI:57972"/>
        <dbReference type="EC" id="5.1.1.1"/>
    </reaction>
</comment>
<feature type="binding site" evidence="4 6">
    <location>
        <position position="330"/>
    </location>
    <ligand>
        <name>substrate</name>
    </ligand>
</feature>
<dbReference type="NCBIfam" id="TIGR00492">
    <property type="entry name" value="alr"/>
    <property type="match status" value="1"/>
</dbReference>
<evidence type="ECO:0000256" key="4">
    <source>
        <dbReference type="HAMAP-Rule" id="MF_01201"/>
    </source>
</evidence>
<dbReference type="PRINTS" id="PR00992">
    <property type="entry name" value="ALARACEMASE"/>
</dbReference>
<keyword evidence="9" id="KW-1185">Reference proteome</keyword>
<sequence length="391" mass="42502">MTPIETSQKLSSVKTSRAWAEISTSALIHNAGVFSPLSKKGIMAVVKANAYGHGAVGVSRALAYSGVCHFCVASLQEGIELRAAGIPGEILILGYTPPQLAGQIGEYDLTQAVIDENHAGELAAYSPASPIKIHIAVDTGMHRLGLAWDRPELIRKQFFEERFCVTGVFSHLCAADSQIPDDQNFTLKQFERFNSVIKYLHRHGLHHFSTHIQSSYGLLNYSQFHYDYSRIGIALYGVYSSPANPDGTAGVGSFCLIPAMTIKARIARILSLNEGESLGYGRAFTAKTSMKAAVISIGYADGIPRNIDETFPVHVLIQGQKAPIIGRVCMDQLFADVTQIPNVWAGMEAVIMGRDEVSGKNLDAAQMARACGTISNEILSRLGQRLERIYV</sequence>
<dbReference type="Gene3D" id="2.40.37.10">
    <property type="entry name" value="Lyase, Ornithine Decarboxylase, Chain A, domain 1"/>
    <property type="match status" value="1"/>
</dbReference>
<gene>
    <name evidence="8" type="ORF">HNP82_001147</name>
</gene>
<dbReference type="RefSeq" id="WP_183772385.1">
    <property type="nucleotide sequence ID" value="NZ_JACHFW010000003.1"/>
</dbReference>
<dbReference type="InterPro" id="IPR011079">
    <property type="entry name" value="Ala_racemase_C"/>
</dbReference>
<dbReference type="Gene3D" id="3.20.20.10">
    <property type="entry name" value="Alanine racemase"/>
    <property type="match status" value="1"/>
</dbReference>
<organism evidence="8 9">
    <name type="scientific">Catenibacillus scindens</name>
    <dbReference type="NCBI Taxonomy" id="673271"/>
    <lineage>
        <taxon>Bacteria</taxon>
        <taxon>Bacillati</taxon>
        <taxon>Bacillota</taxon>
        <taxon>Clostridia</taxon>
        <taxon>Lachnospirales</taxon>
        <taxon>Lachnospiraceae</taxon>
        <taxon>Catenibacillus</taxon>
    </lineage>
</organism>
<feature type="active site" description="Proton acceptor; specific for D-alanine" evidence="4">
    <location>
        <position position="47"/>
    </location>
</feature>
<dbReference type="GO" id="GO:0030170">
    <property type="term" value="F:pyridoxal phosphate binding"/>
    <property type="evidence" value="ECO:0007669"/>
    <property type="project" value="UniProtKB-UniRule"/>
</dbReference>
<evidence type="ECO:0000256" key="1">
    <source>
        <dbReference type="ARBA" id="ARBA00001933"/>
    </source>
</evidence>
<dbReference type="HAMAP" id="MF_01201">
    <property type="entry name" value="Ala_racemase"/>
    <property type="match status" value="1"/>
</dbReference>
<dbReference type="PROSITE" id="PS00395">
    <property type="entry name" value="ALANINE_RACEMASE"/>
    <property type="match status" value="1"/>
</dbReference>
<dbReference type="EMBL" id="JACHFW010000003">
    <property type="protein sequence ID" value="MBB5264042.1"/>
    <property type="molecule type" value="Genomic_DNA"/>
</dbReference>
<dbReference type="SUPFAM" id="SSF51419">
    <property type="entry name" value="PLP-binding barrel"/>
    <property type="match status" value="1"/>
</dbReference>
<reference evidence="8 9" key="1">
    <citation type="submission" date="2020-08" db="EMBL/GenBank/DDBJ databases">
        <title>Genomic Encyclopedia of Type Strains, Phase IV (KMG-IV): sequencing the most valuable type-strain genomes for metagenomic binning, comparative biology and taxonomic classification.</title>
        <authorList>
            <person name="Goeker M."/>
        </authorList>
    </citation>
    <scope>NUCLEOTIDE SEQUENCE [LARGE SCALE GENOMIC DNA]</scope>
    <source>
        <strain evidence="8 9">DSM 106146</strain>
    </source>
</reference>
<dbReference type="SMART" id="SM01005">
    <property type="entry name" value="Ala_racemase_C"/>
    <property type="match status" value="1"/>
</dbReference>
<accession>A0A7W8HAB4</accession>
<keyword evidence="2 4" id="KW-0663">Pyridoxal phosphate</keyword>
<dbReference type="FunFam" id="3.20.20.10:FF:000002">
    <property type="entry name" value="Alanine racemase"/>
    <property type="match status" value="1"/>
</dbReference>
<dbReference type="EC" id="5.1.1.1" evidence="4"/>
<evidence type="ECO:0000313" key="9">
    <source>
        <dbReference type="Proteomes" id="UP000543642"/>
    </source>
</evidence>
<feature type="binding site" evidence="4 6">
    <location>
        <position position="143"/>
    </location>
    <ligand>
        <name>substrate</name>
    </ligand>
</feature>
<dbReference type="InterPro" id="IPR009006">
    <property type="entry name" value="Ala_racemase/Decarboxylase_C"/>
</dbReference>
<dbReference type="PANTHER" id="PTHR30511:SF0">
    <property type="entry name" value="ALANINE RACEMASE, CATABOLIC-RELATED"/>
    <property type="match status" value="1"/>
</dbReference>
<dbReference type="InterPro" id="IPR000821">
    <property type="entry name" value="Ala_racemase"/>
</dbReference>
<dbReference type="PANTHER" id="PTHR30511">
    <property type="entry name" value="ALANINE RACEMASE"/>
    <property type="match status" value="1"/>
</dbReference>
<evidence type="ECO:0000256" key="6">
    <source>
        <dbReference type="PIRSR" id="PIRSR600821-52"/>
    </source>
</evidence>
<dbReference type="Pfam" id="PF01168">
    <property type="entry name" value="Ala_racemase_N"/>
    <property type="match status" value="1"/>
</dbReference>
<evidence type="ECO:0000256" key="5">
    <source>
        <dbReference type="PIRSR" id="PIRSR600821-50"/>
    </source>
</evidence>
<comment type="caution">
    <text evidence="8">The sequence shown here is derived from an EMBL/GenBank/DDBJ whole genome shotgun (WGS) entry which is preliminary data.</text>
</comment>
<feature type="active site" description="Proton acceptor; specific for L-alanine" evidence="4">
    <location>
        <position position="280"/>
    </location>
</feature>
<dbReference type="UniPathway" id="UPA00042">
    <property type="reaction ID" value="UER00497"/>
</dbReference>
<evidence type="ECO:0000313" key="8">
    <source>
        <dbReference type="EMBL" id="MBB5264042.1"/>
    </source>
</evidence>
<dbReference type="InterPro" id="IPR029066">
    <property type="entry name" value="PLP-binding_barrel"/>
</dbReference>
<dbReference type="SUPFAM" id="SSF50621">
    <property type="entry name" value="Alanine racemase C-terminal domain-like"/>
    <property type="match status" value="1"/>
</dbReference>
<dbReference type="GO" id="GO:0005829">
    <property type="term" value="C:cytosol"/>
    <property type="evidence" value="ECO:0007669"/>
    <property type="project" value="TreeGrafter"/>
</dbReference>
<dbReference type="Pfam" id="PF00842">
    <property type="entry name" value="Ala_racemase_C"/>
    <property type="match status" value="1"/>
</dbReference>
<dbReference type="InterPro" id="IPR020622">
    <property type="entry name" value="Ala_racemase_pyridoxalP-BS"/>
</dbReference>
<dbReference type="AlphaFoldDB" id="A0A7W8HAB4"/>
<dbReference type="Proteomes" id="UP000543642">
    <property type="component" value="Unassembled WGS sequence"/>
</dbReference>
<protein>
    <recommendedName>
        <fullName evidence="4">Alanine racemase</fullName>
        <ecNumber evidence="4">5.1.1.1</ecNumber>
    </recommendedName>
</protein>
<comment type="cofactor">
    <cofactor evidence="1 4 5">
        <name>pyridoxal 5'-phosphate</name>
        <dbReference type="ChEBI" id="CHEBI:597326"/>
    </cofactor>
</comment>
<name>A0A7W8HAB4_9FIRM</name>